<gene>
    <name evidence="1" type="ORF">CA267_001805</name>
</gene>
<reference evidence="2" key="1">
    <citation type="submission" date="2014-12" db="EMBL/GenBank/DDBJ databases">
        <title>Complete genome sequence of a multi-drug resistant Klebsiella pneumoniae.</title>
        <authorList>
            <person name="Hua X."/>
            <person name="Chen Q."/>
            <person name="Li X."/>
            <person name="Feng Y."/>
            <person name="Ruan Z."/>
            <person name="Yu Y."/>
        </authorList>
    </citation>
    <scope>NUCLEOTIDE SEQUENCE [LARGE SCALE GENOMIC DNA]</scope>
    <source>
        <strain evidence="2">5.12</strain>
    </source>
</reference>
<dbReference type="EMBL" id="CP052766">
    <property type="protein sequence ID" value="QJR79618.1"/>
    <property type="molecule type" value="Genomic_DNA"/>
</dbReference>
<proteinExistence type="predicted"/>
<evidence type="ECO:0000313" key="1">
    <source>
        <dbReference type="EMBL" id="QJR79618.1"/>
    </source>
</evidence>
<reference evidence="1 2" key="2">
    <citation type="submission" date="2020-04" db="EMBL/GenBank/DDBJ databases">
        <title>Complete genome sequence of Alteromonas pelagimontana 5.12T.</title>
        <authorList>
            <person name="Sinha R.K."/>
            <person name="Krishnan K.P."/>
            <person name="Kurian J.P."/>
        </authorList>
    </citation>
    <scope>NUCLEOTIDE SEQUENCE [LARGE SCALE GENOMIC DNA]</scope>
    <source>
        <strain evidence="1 2">5.12</strain>
    </source>
</reference>
<sequence>MNWSDVGGWLKENAGSSATLVGSLLTGNAPAAIAAGVAMVKSATGSDTPDDVLASFQNNPQTVVELKRIAHEEQKSIRDHLAEMERLKLNDAQAAHATTQATIQNGDNSDKWYVAATRPGQSWVSLIAAIVYVFYDKSPDATILILLLTLPWTYAGLRQVGKGINAVVTKAKT</sequence>
<name>A0A6M4M9Y2_9ALTE</name>
<dbReference type="RefSeq" id="WP_075609058.1">
    <property type="nucleotide sequence ID" value="NZ_CP052766.1"/>
</dbReference>
<accession>A0A6M4M9Y2</accession>
<dbReference type="OrthoDB" id="6592091at2"/>
<dbReference type="AlphaFoldDB" id="A0A6M4M9Y2"/>
<keyword evidence="2" id="KW-1185">Reference proteome</keyword>
<evidence type="ECO:0000313" key="2">
    <source>
        <dbReference type="Proteomes" id="UP000219285"/>
    </source>
</evidence>
<dbReference type="Proteomes" id="UP000219285">
    <property type="component" value="Chromosome"/>
</dbReference>
<dbReference type="KEGG" id="apel:CA267_001805"/>
<protein>
    <recommendedName>
        <fullName evidence="3">TMhelix containing protein</fullName>
    </recommendedName>
</protein>
<organism evidence="1 2">
    <name type="scientific">Alteromonas pelagimontana</name>
    <dbReference type="NCBI Taxonomy" id="1858656"/>
    <lineage>
        <taxon>Bacteria</taxon>
        <taxon>Pseudomonadati</taxon>
        <taxon>Pseudomonadota</taxon>
        <taxon>Gammaproteobacteria</taxon>
        <taxon>Alteromonadales</taxon>
        <taxon>Alteromonadaceae</taxon>
        <taxon>Alteromonas/Salinimonas group</taxon>
        <taxon>Alteromonas</taxon>
    </lineage>
</organism>
<evidence type="ECO:0008006" key="3">
    <source>
        <dbReference type="Google" id="ProtNLM"/>
    </source>
</evidence>